<dbReference type="KEGG" id="gfs:119644359"/>
<dbReference type="PANTHER" id="PTHR45418">
    <property type="entry name" value="CANCER/TESTIS ANTIGEN 55"/>
    <property type="match status" value="1"/>
</dbReference>
<dbReference type="GO" id="GO:0005524">
    <property type="term" value="F:ATP binding"/>
    <property type="evidence" value="ECO:0007669"/>
    <property type="project" value="UniProtKB-KW"/>
</dbReference>
<evidence type="ECO:0000259" key="4">
    <source>
        <dbReference type="Pfam" id="PF21634"/>
    </source>
</evidence>
<sequence length="398" mass="47125">MADYFHFRKYEKYKRSMFNNLQLPNEKFEVREPFKQAFITEGYQKDMLENMFPSLTEELNINNYTIRFGTLLHLEEMEWLGNIRKHNRERGHFTRKGRYYLRLTIENEKLSECRPSLVIGDIIKAKDPWTDSENAEHTYEGVIHKGLFNRILLKFDANFQQKYSGENYHLEFYFSRYGYREQHHAVLRAIKNLSEQFLFPSGARTRGCPQLNIHFDEHRDQTIEEDSREAEILTQLDDLLPQSRTQAKTHGISFRGIRSEDMQEEASPSWCNFYEAKQVFLMTVKLYRKNIKSESIGIITPYEKQVKRLRKLFDDADVAMAKIGIVEDSQGQEREIILISTVRSSKELIPSDVRHGLGFNKNKDVLLLDPYWYLIIKHCVDNDAYIGRDLPELSVTFM</sequence>
<protein>
    <submittedName>
        <fullName evidence="6 7">Probable RNA helicase armi</fullName>
    </submittedName>
</protein>
<dbReference type="GO" id="GO:0016787">
    <property type="term" value="F:hydrolase activity"/>
    <property type="evidence" value="ECO:0007669"/>
    <property type="project" value="UniProtKB-KW"/>
</dbReference>
<comment type="subcellular location">
    <subcellularLocation>
        <location evidence="1">Cytoplasm</location>
    </subcellularLocation>
</comment>
<dbReference type="Gene3D" id="3.40.50.300">
    <property type="entry name" value="P-loop containing nucleotide triphosphate hydrolases"/>
    <property type="match status" value="1"/>
</dbReference>
<keyword evidence="2" id="KW-0963">Cytoplasm</keyword>
<evidence type="ECO:0000259" key="3">
    <source>
        <dbReference type="Pfam" id="PF13087"/>
    </source>
</evidence>
<evidence type="ECO:0000313" key="7">
    <source>
        <dbReference type="RefSeq" id="XP_037899836.1"/>
    </source>
</evidence>
<dbReference type="CDD" id="cd18808">
    <property type="entry name" value="SF1_C_Upf1"/>
    <property type="match status" value="1"/>
</dbReference>
<dbReference type="AlphaFoldDB" id="A0A9C5ZNQ3"/>
<dbReference type="Pfam" id="PF13087">
    <property type="entry name" value="AAA_12"/>
    <property type="match status" value="1"/>
</dbReference>
<dbReference type="InterPro" id="IPR027417">
    <property type="entry name" value="P-loop_NTPase"/>
</dbReference>
<evidence type="ECO:0000313" key="6">
    <source>
        <dbReference type="RefSeq" id="XP_037899830.1"/>
    </source>
</evidence>
<dbReference type="PANTHER" id="PTHR45418:SF5">
    <property type="entry name" value="BRCA2-INTERACTING PROTEIN-LIKE-RELATED"/>
    <property type="match status" value="1"/>
</dbReference>
<organism evidence="5 6">
    <name type="scientific">Glossina fuscipes</name>
    <dbReference type="NCBI Taxonomy" id="7396"/>
    <lineage>
        <taxon>Eukaryota</taxon>
        <taxon>Metazoa</taxon>
        <taxon>Ecdysozoa</taxon>
        <taxon>Arthropoda</taxon>
        <taxon>Hexapoda</taxon>
        <taxon>Insecta</taxon>
        <taxon>Pterygota</taxon>
        <taxon>Neoptera</taxon>
        <taxon>Endopterygota</taxon>
        <taxon>Diptera</taxon>
        <taxon>Brachycera</taxon>
        <taxon>Muscomorpha</taxon>
        <taxon>Hippoboscoidea</taxon>
        <taxon>Glossinidae</taxon>
        <taxon>Glossina</taxon>
    </lineage>
</organism>
<evidence type="ECO:0000313" key="5">
    <source>
        <dbReference type="Proteomes" id="UP000092443"/>
    </source>
</evidence>
<keyword evidence="6 7" id="KW-0067">ATP-binding</keyword>
<dbReference type="RefSeq" id="XP_037899836.1">
    <property type="nucleotide sequence ID" value="XM_038043908.1"/>
</dbReference>
<dbReference type="InterPro" id="IPR041679">
    <property type="entry name" value="DNA2/NAM7-like_C"/>
</dbReference>
<evidence type="ECO:0000256" key="1">
    <source>
        <dbReference type="ARBA" id="ARBA00004496"/>
    </source>
</evidence>
<dbReference type="RefSeq" id="XP_037899830.1">
    <property type="nucleotide sequence ID" value="XM_038043902.1"/>
</dbReference>
<gene>
    <name evidence="6" type="primary">LOC119644359</name>
    <name evidence="7" type="synonym">LOC119644365</name>
</gene>
<name>A0A9C5ZNQ3_9MUSC</name>
<dbReference type="Proteomes" id="UP000092443">
    <property type="component" value="Unplaced"/>
</dbReference>
<keyword evidence="6 7" id="KW-0347">Helicase</keyword>
<dbReference type="GeneID" id="119644359"/>
<dbReference type="KEGG" id="gfs:119644365"/>
<keyword evidence="5" id="KW-1185">Reference proteome</keyword>
<dbReference type="Pfam" id="PF21634">
    <property type="entry name" value="MOV-10_beta-barrel"/>
    <property type="match status" value="1"/>
</dbReference>
<feature type="domain" description="Helicase MOV-10-like beta-barrel" evidence="4">
    <location>
        <begin position="96"/>
        <end position="172"/>
    </location>
</feature>
<keyword evidence="6 7" id="KW-0378">Hydrolase</keyword>
<evidence type="ECO:0000256" key="2">
    <source>
        <dbReference type="ARBA" id="ARBA00022490"/>
    </source>
</evidence>
<reference evidence="6 7" key="1">
    <citation type="submission" date="2025-04" db="UniProtKB">
        <authorList>
            <consortium name="RefSeq"/>
        </authorList>
    </citation>
    <scope>IDENTIFICATION</scope>
    <source>
        <tissue evidence="6 7">Whole body pupa</tissue>
    </source>
</reference>
<accession>A0A9C5ZNQ3</accession>
<proteinExistence type="predicted"/>
<dbReference type="GO" id="GO:0004386">
    <property type="term" value="F:helicase activity"/>
    <property type="evidence" value="ECO:0007669"/>
    <property type="project" value="UniProtKB-KW"/>
</dbReference>
<dbReference type="GO" id="GO:0005737">
    <property type="term" value="C:cytoplasm"/>
    <property type="evidence" value="ECO:0007669"/>
    <property type="project" value="UniProtKB-SubCell"/>
</dbReference>
<dbReference type="InterPro" id="IPR047187">
    <property type="entry name" value="SF1_C_Upf1"/>
</dbReference>
<dbReference type="SUPFAM" id="SSF52540">
    <property type="entry name" value="P-loop containing nucleoside triphosphate hydrolases"/>
    <property type="match status" value="1"/>
</dbReference>
<feature type="domain" description="DNA2/NAM7 helicase-like C-terminal" evidence="3">
    <location>
        <begin position="241"/>
        <end position="363"/>
    </location>
</feature>
<dbReference type="InterPro" id="IPR049080">
    <property type="entry name" value="MOV-10-like_beta-barrel"/>
</dbReference>
<keyword evidence="6 7" id="KW-0547">Nucleotide-binding</keyword>